<feature type="transmembrane region" description="Helical" evidence="1">
    <location>
        <begin position="9"/>
        <end position="28"/>
    </location>
</feature>
<keyword evidence="1" id="KW-0812">Transmembrane</keyword>
<comment type="caution">
    <text evidence="2">The sequence shown here is derived from an EMBL/GenBank/DDBJ whole genome shotgun (WGS) entry which is preliminary data.</text>
</comment>
<reference evidence="2 3" key="1">
    <citation type="submission" date="2017-05" db="EMBL/GenBank/DDBJ databases">
        <title>Lactobacillus nurukis nov., sp. nov., isolated from nuruk.</title>
        <authorList>
            <person name="Kim S.-J."/>
        </authorList>
    </citation>
    <scope>NUCLEOTIDE SEQUENCE [LARGE SCALE GENOMIC DNA]</scope>
    <source>
        <strain evidence="2 3">SYF10-1a</strain>
    </source>
</reference>
<keyword evidence="1" id="KW-0472">Membrane</keyword>
<keyword evidence="3" id="KW-1185">Reference proteome</keyword>
<name>A0A2N7AWE2_9LACO</name>
<gene>
    <name evidence="2" type="ORF">CBP76_02625</name>
</gene>
<keyword evidence="1" id="KW-1133">Transmembrane helix</keyword>
<organism evidence="2 3">
    <name type="scientific">Companilactobacillus nuruki</name>
    <dbReference type="NCBI Taxonomy" id="1993540"/>
    <lineage>
        <taxon>Bacteria</taxon>
        <taxon>Bacillati</taxon>
        <taxon>Bacillota</taxon>
        <taxon>Bacilli</taxon>
        <taxon>Lactobacillales</taxon>
        <taxon>Lactobacillaceae</taxon>
        <taxon>Companilactobacillus</taxon>
    </lineage>
</organism>
<protein>
    <submittedName>
        <fullName evidence="2">Uncharacterized protein</fullName>
    </submittedName>
</protein>
<accession>A0A2N7AWE2</accession>
<evidence type="ECO:0000313" key="3">
    <source>
        <dbReference type="Proteomes" id="UP000235649"/>
    </source>
</evidence>
<evidence type="ECO:0000313" key="2">
    <source>
        <dbReference type="EMBL" id="PMD73046.1"/>
    </source>
</evidence>
<dbReference type="Proteomes" id="UP000235649">
    <property type="component" value="Unassembled WGS sequence"/>
</dbReference>
<dbReference type="RefSeq" id="WP_102195378.1">
    <property type="nucleotide sequence ID" value="NZ_NIPR01000005.1"/>
</dbReference>
<dbReference type="AlphaFoldDB" id="A0A2N7AWE2"/>
<dbReference type="EMBL" id="NIPR01000005">
    <property type="protein sequence ID" value="PMD73046.1"/>
    <property type="molecule type" value="Genomic_DNA"/>
</dbReference>
<proteinExistence type="predicted"/>
<sequence length="158" mass="17883">MKIRYYPDHAIKAGLLVIGVLLGLIFGFSTHKAIWFLILPLLSQYHLSISVIEGILFPSEMEALHRLVTSAHLTDRADNHTLTWYRASAVLTLDMRDGYNLLKIDANGISNTTNINQLAMQVGAAFHHSAYLTDTGNGYAIYRIDLNHKHQRINNYDF</sequence>
<evidence type="ECO:0000256" key="1">
    <source>
        <dbReference type="SAM" id="Phobius"/>
    </source>
</evidence>